<organism evidence="2 3">
    <name type="scientific">Paramuricea clavata</name>
    <name type="common">Red gorgonian</name>
    <name type="synonym">Violescent sea-whip</name>
    <dbReference type="NCBI Taxonomy" id="317549"/>
    <lineage>
        <taxon>Eukaryota</taxon>
        <taxon>Metazoa</taxon>
        <taxon>Cnidaria</taxon>
        <taxon>Anthozoa</taxon>
        <taxon>Octocorallia</taxon>
        <taxon>Malacalcyonacea</taxon>
        <taxon>Plexauridae</taxon>
        <taxon>Paramuricea</taxon>
    </lineage>
</organism>
<feature type="compositionally biased region" description="Basic residues" evidence="1">
    <location>
        <begin position="282"/>
        <end position="291"/>
    </location>
</feature>
<comment type="caution">
    <text evidence="2">The sequence shown here is derived from an EMBL/GenBank/DDBJ whole genome shotgun (WGS) entry which is preliminary data.</text>
</comment>
<gene>
    <name evidence="2" type="ORF">PACLA_8A066262</name>
</gene>
<evidence type="ECO:0000256" key="1">
    <source>
        <dbReference type="SAM" id="MobiDB-lite"/>
    </source>
</evidence>
<proteinExistence type="predicted"/>
<feature type="region of interest" description="Disordered" evidence="1">
    <location>
        <begin position="1"/>
        <end position="22"/>
    </location>
</feature>
<feature type="region of interest" description="Disordered" evidence="1">
    <location>
        <begin position="279"/>
        <end position="308"/>
    </location>
</feature>
<dbReference type="Proteomes" id="UP001152795">
    <property type="component" value="Unassembled WGS sequence"/>
</dbReference>
<feature type="compositionally biased region" description="Acidic residues" evidence="1">
    <location>
        <begin position="1"/>
        <end position="19"/>
    </location>
</feature>
<accession>A0A6S7HGD4</accession>
<protein>
    <submittedName>
        <fullName evidence="2">Uncharacterized protein</fullName>
    </submittedName>
</protein>
<dbReference type="EMBL" id="CACRXK020004371">
    <property type="protein sequence ID" value="CAB4002487.1"/>
    <property type="molecule type" value="Genomic_DNA"/>
</dbReference>
<sequence length="322" mass="36019">MSDSESDSDLAVEQYDPEDNLNAYGSPVIQPVDEEILAVAPARQNIESNRTQFCECKNTCSKRSGRKRRGYPCRDDMLACTEQCSCGTKKALCKNKIAEQATSDTNAGRNAFERHRIAVEEARQQITDFITNLNGEQKDKILLEILSNGKGSLDFAKHLVQFGGDPCSLCVVISGLDDKVQINTLVYAIGGNANDILKSFHLSEKDYVYETVIQQFASHFVGRSNVIFERARFNKRVQGEKESVIDFIEALYELAETCQFGDLKNELIRDRIVGDGEDGKINRLRKTKGQNKPKPPENSKGEQILKPYQAGKSQCYRCGKSP</sequence>
<reference evidence="2" key="1">
    <citation type="submission" date="2020-04" db="EMBL/GenBank/DDBJ databases">
        <authorList>
            <person name="Alioto T."/>
            <person name="Alioto T."/>
            <person name="Gomez Garrido J."/>
        </authorList>
    </citation>
    <scope>NUCLEOTIDE SEQUENCE</scope>
    <source>
        <strain evidence="2">A484AB</strain>
    </source>
</reference>
<name>A0A6S7HGD4_PARCT</name>
<dbReference type="AlphaFoldDB" id="A0A6S7HGD4"/>
<evidence type="ECO:0000313" key="3">
    <source>
        <dbReference type="Proteomes" id="UP001152795"/>
    </source>
</evidence>
<feature type="non-terminal residue" evidence="2">
    <location>
        <position position="322"/>
    </location>
</feature>
<dbReference type="PANTHER" id="PTHR33198">
    <property type="entry name" value="ANK_REP_REGION DOMAIN-CONTAINING PROTEIN-RELATED"/>
    <property type="match status" value="1"/>
</dbReference>
<evidence type="ECO:0000313" key="2">
    <source>
        <dbReference type="EMBL" id="CAB4002487.1"/>
    </source>
</evidence>
<keyword evidence="3" id="KW-1185">Reference proteome</keyword>